<feature type="binding site" evidence="17">
    <location>
        <position position="438"/>
    </location>
    <ligand>
        <name>(6S)-NADPHX</name>
        <dbReference type="ChEBI" id="CHEBI:64076"/>
    </ligand>
</feature>
<comment type="catalytic activity">
    <reaction evidence="15 17 19">
        <text>(6S)-NADHX + ADP = AMP + phosphate + NADH + H(+)</text>
        <dbReference type="Rhea" id="RHEA:32223"/>
        <dbReference type="ChEBI" id="CHEBI:15378"/>
        <dbReference type="ChEBI" id="CHEBI:43474"/>
        <dbReference type="ChEBI" id="CHEBI:57945"/>
        <dbReference type="ChEBI" id="CHEBI:64074"/>
        <dbReference type="ChEBI" id="CHEBI:456215"/>
        <dbReference type="ChEBI" id="CHEBI:456216"/>
        <dbReference type="EC" id="4.2.1.136"/>
    </reaction>
</comment>
<dbReference type="Gene3D" id="3.40.1190.20">
    <property type="match status" value="1"/>
</dbReference>
<comment type="similarity">
    <text evidence="18">Belongs to the NnrE/AIBP family.</text>
</comment>
<dbReference type="EC" id="4.2.1.136" evidence="19"/>
<comment type="cofactor">
    <cofactor evidence="17">
        <name>Mg(2+)</name>
        <dbReference type="ChEBI" id="CHEBI:18420"/>
    </cofactor>
</comment>
<feature type="binding site" evidence="18">
    <location>
        <position position="161"/>
    </location>
    <ligand>
        <name>(6S)-NADPHX</name>
        <dbReference type="ChEBI" id="CHEBI:64076"/>
    </ligand>
</feature>
<comment type="cofactor">
    <cofactor evidence="18 19">
        <name>K(+)</name>
        <dbReference type="ChEBI" id="CHEBI:29103"/>
    </cofactor>
    <text evidence="18 19">Binds 1 potassium ion per subunit.</text>
</comment>
<evidence type="ECO:0000256" key="16">
    <source>
        <dbReference type="ARBA" id="ARBA00049209"/>
    </source>
</evidence>
<feature type="binding site" evidence="17">
    <location>
        <position position="263"/>
    </location>
    <ligand>
        <name>(6S)-NADPHX</name>
        <dbReference type="ChEBI" id="CHEBI:64076"/>
    </ligand>
</feature>
<comment type="catalytic activity">
    <reaction evidence="16 17 19">
        <text>(6S)-NADPHX + ADP = AMP + phosphate + NADPH + H(+)</text>
        <dbReference type="Rhea" id="RHEA:32235"/>
        <dbReference type="ChEBI" id="CHEBI:15378"/>
        <dbReference type="ChEBI" id="CHEBI:43474"/>
        <dbReference type="ChEBI" id="CHEBI:57783"/>
        <dbReference type="ChEBI" id="CHEBI:64076"/>
        <dbReference type="ChEBI" id="CHEBI:456215"/>
        <dbReference type="ChEBI" id="CHEBI:456216"/>
        <dbReference type="EC" id="4.2.1.136"/>
    </reaction>
</comment>
<dbReference type="InterPro" id="IPR004443">
    <property type="entry name" value="YjeF_N_dom"/>
</dbReference>
<evidence type="ECO:0000256" key="7">
    <source>
        <dbReference type="ARBA" id="ARBA00022840"/>
    </source>
</evidence>
<dbReference type="CDD" id="cd01171">
    <property type="entry name" value="YXKO-related"/>
    <property type="match status" value="1"/>
</dbReference>
<dbReference type="InterPro" id="IPR036652">
    <property type="entry name" value="YjeF_N_dom_sf"/>
</dbReference>
<feature type="binding site" evidence="17">
    <location>
        <position position="324"/>
    </location>
    <ligand>
        <name>(6S)-NADPHX</name>
        <dbReference type="ChEBI" id="CHEBI:64076"/>
    </ligand>
</feature>
<evidence type="ECO:0000313" key="22">
    <source>
        <dbReference type="EMBL" id="MEA5446256.1"/>
    </source>
</evidence>
<evidence type="ECO:0000256" key="19">
    <source>
        <dbReference type="PIRNR" id="PIRNR017184"/>
    </source>
</evidence>
<feature type="binding site" evidence="18">
    <location>
        <begin position="64"/>
        <end position="68"/>
    </location>
    <ligand>
        <name>(6S)-NADPHX</name>
        <dbReference type="ChEBI" id="CHEBI:64076"/>
    </ligand>
</feature>
<dbReference type="GO" id="GO:0046496">
    <property type="term" value="P:nicotinamide nucleotide metabolic process"/>
    <property type="evidence" value="ECO:0007669"/>
    <property type="project" value="UniProtKB-UniRule"/>
</dbReference>
<comment type="function">
    <text evidence="14 19">Bifunctional enzyme that catalyzes the epimerization of the S- and R-forms of NAD(P)HX and the dehydration of the S-form of NAD(P)HX at the expense of ADP, which is converted to AMP. This allows the repair of both epimers of NAD(P)HX, a damaged form of NAD(P)H that is a result of enzymatic or heat-dependent hydration.</text>
</comment>
<evidence type="ECO:0000256" key="6">
    <source>
        <dbReference type="ARBA" id="ARBA00022741"/>
    </source>
</evidence>
<dbReference type="InterPro" id="IPR029056">
    <property type="entry name" value="Ribokinase-like"/>
</dbReference>
<keyword evidence="8 17" id="KW-0521">NADP</keyword>
<keyword evidence="9 18" id="KW-0630">Potassium</keyword>
<evidence type="ECO:0000256" key="10">
    <source>
        <dbReference type="ARBA" id="ARBA00023027"/>
    </source>
</evidence>
<comment type="caution">
    <text evidence="18">Lacks conserved residue(s) required for the propagation of feature annotation.</text>
</comment>
<comment type="subunit">
    <text evidence="17">Homotetramer.</text>
</comment>
<dbReference type="InterPro" id="IPR000631">
    <property type="entry name" value="CARKD"/>
</dbReference>
<feature type="binding site" evidence="18">
    <location>
        <position position="128"/>
    </location>
    <ligand>
        <name>K(+)</name>
        <dbReference type="ChEBI" id="CHEBI:29103"/>
    </ligand>
</feature>
<dbReference type="SUPFAM" id="SSF64153">
    <property type="entry name" value="YjeF N-terminal domain-like"/>
    <property type="match status" value="1"/>
</dbReference>
<dbReference type="Proteomes" id="UP001302316">
    <property type="component" value="Unassembled WGS sequence"/>
</dbReference>
<dbReference type="GO" id="GO:0052856">
    <property type="term" value="F:NAD(P)HX epimerase activity"/>
    <property type="evidence" value="ECO:0007669"/>
    <property type="project" value="UniProtKB-UniRule"/>
</dbReference>
<evidence type="ECO:0000256" key="8">
    <source>
        <dbReference type="ARBA" id="ARBA00022857"/>
    </source>
</evidence>
<dbReference type="NCBIfam" id="TIGR00197">
    <property type="entry name" value="yjeF_nterm"/>
    <property type="match status" value="1"/>
</dbReference>
<dbReference type="SUPFAM" id="SSF53613">
    <property type="entry name" value="Ribokinase-like"/>
    <property type="match status" value="1"/>
</dbReference>
<comment type="catalytic activity">
    <reaction evidence="2 18 19">
        <text>(6R)-NADPHX = (6S)-NADPHX</text>
        <dbReference type="Rhea" id="RHEA:32227"/>
        <dbReference type="ChEBI" id="CHEBI:64076"/>
        <dbReference type="ChEBI" id="CHEBI:64077"/>
        <dbReference type="EC" id="5.1.99.6"/>
    </reaction>
</comment>
<dbReference type="RefSeq" id="WP_346052404.1">
    <property type="nucleotide sequence ID" value="NZ_JAYGII010000025.1"/>
</dbReference>
<evidence type="ECO:0000313" key="23">
    <source>
        <dbReference type="Proteomes" id="UP001302316"/>
    </source>
</evidence>
<feature type="binding site" evidence="18">
    <location>
        <position position="164"/>
    </location>
    <ligand>
        <name>K(+)</name>
        <dbReference type="ChEBI" id="CHEBI:29103"/>
    </ligand>
</feature>
<comment type="similarity">
    <text evidence="17">Belongs to the NnrD/CARKD family.</text>
</comment>
<evidence type="ECO:0000256" key="11">
    <source>
        <dbReference type="ARBA" id="ARBA00023235"/>
    </source>
</evidence>
<evidence type="ECO:0000256" key="5">
    <source>
        <dbReference type="ARBA" id="ARBA00022723"/>
    </source>
</evidence>
<dbReference type="Pfam" id="PF03853">
    <property type="entry name" value="YjeF_N"/>
    <property type="match status" value="1"/>
</dbReference>
<dbReference type="NCBIfam" id="TIGR00196">
    <property type="entry name" value="yjeF_cterm"/>
    <property type="match status" value="1"/>
</dbReference>
<dbReference type="GO" id="GO:0052855">
    <property type="term" value="F:ADP-dependent NAD(P)H-hydrate dehydratase activity"/>
    <property type="evidence" value="ECO:0007669"/>
    <property type="project" value="UniProtKB-UniRule"/>
</dbReference>
<dbReference type="PROSITE" id="PS51385">
    <property type="entry name" value="YJEF_N"/>
    <property type="match status" value="1"/>
</dbReference>
<dbReference type="Gene3D" id="3.40.50.10260">
    <property type="entry name" value="YjeF N-terminal domain"/>
    <property type="match status" value="1"/>
</dbReference>
<proteinExistence type="inferred from homology"/>
<dbReference type="Pfam" id="PF01256">
    <property type="entry name" value="Carb_kinase"/>
    <property type="match status" value="1"/>
</dbReference>
<evidence type="ECO:0000256" key="9">
    <source>
        <dbReference type="ARBA" id="ARBA00022958"/>
    </source>
</evidence>
<comment type="catalytic activity">
    <reaction evidence="1 18 19">
        <text>(6R)-NADHX = (6S)-NADHX</text>
        <dbReference type="Rhea" id="RHEA:32215"/>
        <dbReference type="ChEBI" id="CHEBI:64074"/>
        <dbReference type="ChEBI" id="CHEBI:64075"/>
        <dbReference type="EC" id="5.1.99.6"/>
    </reaction>
</comment>
<keyword evidence="23" id="KW-1185">Reference proteome</keyword>
<evidence type="ECO:0000256" key="2">
    <source>
        <dbReference type="ARBA" id="ARBA00000909"/>
    </source>
</evidence>
<feature type="binding site" evidence="17">
    <location>
        <position position="371"/>
    </location>
    <ligand>
        <name>(6S)-NADPHX</name>
        <dbReference type="ChEBI" id="CHEBI:64076"/>
    </ligand>
</feature>
<keyword evidence="5 18" id="KW-0479">Metal-binding</keyword>
<evidence type="ECO:0000256" key="12">
    <source>
        <dbReference type="ARBA" id="ARBA00023239"/>
    </source>
</evidence>
<feature type="binding site" evidence="18">
    <location>
        <begin position="132"/>
        <end position="138"/>
    </location>
    <ligand>
        <name>(6S)-NADPHX</name>
        <dbReference type="ChEBI" id="CHEBI:64076"/>
    </ligand>
</feature>
<evidence type="ECO:0000259" key="20">
    <source>
        <dbReference type="PROSITE" id="PS51383"/>
    </source>
</evidence>
<name>A0AAP6JGI5_9GAMM</name>
<dbReference type="EC" id="5.1.99.6" evidence="19"/>
<dbReference type="GO" id="GO:0110051">
    <property type="term" value="P:metabolite repair"/>
    <property type="evidence" value="ECO:0007669"/>
    <property type="project" value="TreeGrafter"/>
</dbReference>
<evidence type="ECO:0000256" key="17">
    <source>
        <dbReference type="HAMAP-Rule" id="MF_01965"/>
    </source>
</evidence>
<feature type="domain" description="YjeF C-terminal" evidence="20">
    <location>
        <begin position="228"/>
        <end position="497"/>
    </location>
</feature>
<dbReference type="GO" id="GO:0005524">
    <property type="term" value="F:ATP binding"/>
    <property type="evidence" value="ECO:0007669"/>
    <property type="project" value="UniProtKB-UniRule"/>
</dbReference>
<reference evidence="22 23" key="1">
    <citation type="submission" date="2023-12" db="EMBL/GenBank/DDBJ databases">
        <title>Whole-genome sequencing of halo(alkali)philic microorganisms from hypersaline lakes.</title>
        <authorList>
            <person name="Sorokin D.Y."/>
            <person name="Merkel A.Y."/>
            <person name="Messina E."/>
            <person name="Yakimov M."/>
        </authorList>
    </citation>
    <scope>NUCLEOTIDE SEQUENCE [LARGE SCALE GENOMIC DNA]</scope>
    <source>
        <strain evidence="22 23">AB-CW1</strain>
    </source>
</reference>
<sequence length="501" mass="52057">MTRIPEQALYTAAQVRELDRRAIEDAGIGGYPLMCRAGEAAFRRLRFFWPGGSGRLLVLTGPGNNGGDGYVIARLALEAELPVTLVSAVDSDRLGGDAARARDDWLRAGGEISNFQEQLPGDTGLIVDALLGTGLARPPEGQIATLVNLANAHPAPVFAVDCPTGLDADTGQLLGDVVRASHTSTFVGRKRGLHTGQARAVCGRVHFERLDIPDAVYQGMTPTAFLIERQAVAACLRPRSPVAHKGRHGHVVVLGGDHGMGGAGIMAAEAALRAGAGRVSLLTRTEHVSAALARAPSLLVQGIRRPAQARATLATADVLVVGPGLGQGAWGRRLWRLALDSGRPLVLDADGLNLLARDGRRPPAGSILTPHPGEAGRLLSQSPAELEADRFAAVTALAERYQATVVLKGAGSLIAEPQGVTHVCDAGNAGMAVAGMGDILAGIAGGLRAQGLPEGEAAWVATWLHATAGDLAAREQGQRGLQAPDLLPAVQRLVNPAGERR</sequence>
<feature type="binding site" evidence="17">
    <location>
        <position position="437"/>
    </location>
    <ligand>
        <name>AMP</name>
        <dbReference type="ChEBI" id="CHEBI:456215"/>
    </ligand>
</feature>
<protein>
    <recommendedName>
        <fullName evidence="19">Bifunctional NAD(P)H-hydrate repair enzyme</fullName>
    </recommendedName>
    <alternativeName>
        <fullName evidence="19">Nicotinamide nucleotide repair protein</fullName>
    </alternativeName>
    <domain>
        <recommendedName>
            <fullName evidence="19">ADP-dependent (S)-NAD(P)H-hydrate dehydratase</fullName>
            <ecNumber evidence="19">4.2.1.136</ecNumber>
        </recommendedName>
        <alternativeName>
            <fullName evidence="19">ADP-dependent NAD(P)HX dehydratase</fullName>
        </alternativeName>
    </domain>
    <domain>
        <recommendedName>
            <fullName evidence="19">NAD(P)H-hydrate epimerase</fullName>
            <ecNumber evidence="19">5.1.99.6</ecNumber>
        </recommendedName>
    </domain>
</protein>
<comment type="similarity">
    <text evidence="3 19">In the N-terminal section; belongs to the NnrE/AIBP family.</text>
</comment>
<evidence type="ECO:0000256" key="13">
    <source>
        <dbReference type="ARBA" id="ARBA00023268"/>
    </source>
</evidence>
<dbReference type="PROSITE" id="PS51383">
    <property type="entry name" value="YJEF_C_3"/>
    <property type="match status" value="1"/>
</dbReference>
<evidence type="ECO:0000256" key="14">
    <source>
        <dbReference type="ARBA" id="ARBA00025153"/>
    </source>
</evidence>
<dbReference type="PANTHER" id="PTHR12592:SF0">
    <property type="entry name" value="ATP-DEPENDENT (S)-NAD(P)H-HYDRATE DEHYDRATASE"/>
    <property type="match status" value="1"/>
</dbReference>
<keyword evidence="13" id="KW-0511">Multifunctional enzyme</keyword>
<evidence type="ECO:0000259" key="21">
    <source>
        <dbReference type="PROSITE" id="PS51385"/>
    </source>
</evidence>
<evidence type="ECO:0000256" key="18">
    <source>
        <dbReference type="HAMAP-Rule" id="MF_01966"/>
    </source>
</evidence>
<dbReference type="PANTHER" id="PTHR12592">
    <property type="entry name" value="ATP-DEPENDENT (S)-NAD(P)H-HYDRATE DEHYDRATASE FAMILY MEMBER"/>
    <property type="match status" value="1"/>
</dbReference>
<accession>A0AAP6JGI5</accession>
<keyword evidence="11 18" id="KW-0413">Isomerase</keyword>
<keyword evidence="6 17" id="KW-0547">Nucleotide-binding</keyword>
<keyword evidence="7 17" id="KW-0067">ATP-binding</keyword>
<organism evidence="22 23">
    <name type="scientific">Natronospira elongata</name>
    <dbReference type="NCBI Taxonomy" id="3110268"/>
    <lineage>
        <taxon>Bacteria</taxon>
        <taxon>Pseudomonadati</taxon>
        <taxon>Pseudomonadota</taxon>
        <taxon>Gammaproteobacteria</taxon>
        <taxon>Natronospirales</taxon>
        <taxon>Natronospiraceae</taxon>
        <taxon>Natronospira</taxon>
    </lineage>
</organism>
<evidence type="ECO:0000256" key="3">
    <source>
        <dbReference type="ARBA" id="ARBA00006001"/>
    </source>
</evidence>
<dbReference type="GO" id="GO:0046872">
    <property type="term" value="F:metal ion binding"/>
    <property type="evidence" value="ECO:0007669"/>
    <property type="project" value="UniProtKB-UniRule"/>
</dbReference>
<feature type="binding site" evidence="18">
    <location>
        <position position="65"/>
    </location>
    <ligand>
        <name>K(+)</name>
        <dbReference type="ChEBI" id="CHEBI:29103"/>
    </ligand>
</feature>
<comment type="similarity">
    <text evidence="4 19">In the C-terminal section; belongs to the NnrD/CARKD family.</text>
</comment>
<dbReference type="EMBL" id="JAYGII010000025">
    <property type="protein sequence ID" value="MEA5446256.1"/>
    <property type="molecule type" value="Genomic_DNA"/>
</dbReference>
<comment type="function">
    <text evidence="18">Catalyzes the epimerization of the S- and R-forms of NAD(P)HX, a damaged form of NAD(P)H that is a result of enzymatic or heat-dependent hydration. This is a prerequisite for the S-specific NAD(P)H-hydrate dehydratase to allow the repair of both epimers of NAD(P)HX.</text>
</comment>
<dbReference type="InterPro" id="IPR030677">
    <property type="entry name" value="Nnr"/>
</dbReference>
<feature type="domain" description="YjeF N-terminal" evidence="21">
    <location>
        <begin position="15"/>
        <end position="218"/>
    </location>
</feature>
<evidence type="ECO:0000256" key="15">
    <source>
        <dbReference type="ARBA" id="ARBA00048238"/>
    </source>
</evidence>
<keyword evidence="10 17" id="KW-0520">NAD</keyword>
<gene>
    <name evidence="18" type="primary">nnrE</name>
    <name evidence="17" type="synonym">nnrD</name>
    <name evidence="22" type="ORF">VCB98_10540</name>
</gene>
<comment type="caution">
    <text evidence="22">The sequence shown here is derived from an EMBL/GenBank/DDBJ whole genome shotgun (WGS) entry which is preliminary data.</text>
</comment>
<evidence type="ECO:0000256" key="1">
    <source>
        <dbReference type="ARBA" id="ARBA00000013"/>
    </source>
</evidence>
<dbReference type="HAMAP" id="MF_01966">
    <property type="entry name" value="NADHX_epimerase"/>
    <property type="match status" value="1"/>
</dbReference>
<dbReference type="PIRSF" id="PIRSF017184">
    <property type="entry name" value="Nnr"/>
    <property type="match status" value="1"/>
</dbReference>
<comment type="function">
    <text evidence="17">Catalyzes the dehydration of the S-form of NAD(P)HX at the expense of ADP, which is converted to AMP. Together with NAD(P)HX epimerase, which catalyzes the epimerization of the S- and R-forms, the enzyme allows the repair of both epimers of NAD(P)HX, a damaged form of NAD(P)H that is a result of enzymatic or heat-dependent hydration.</text>
</comment>
<dbReference type="HAMAP" id="MF_01965">
    <property type="entry name" value="NADHX_dehydratase"/>
    <property type="match status" value="1"/>
</dbReference>
<feature type="binding site" evidence="17">
    <location>
        <begin position="408"/>
        <end position="412"/>
    </location>
    <ligand>
        <name>AMP</name>
        <dbReference type="ChEBI" id="CHEBI:456215"/>
    </ligand>
</feature>
<keyword evidence="12 17" id="KW-0456">Lyase</keyword>
<dbReference type="AlphaFoldDB" id="A0AAP6JGI5"/>
<evidence type="ECO:0000256" key="4">
    <source>
        <dbReference type="ARBA" id="ARBA00009524"/>
    </source>
</evidence>